<keyword evidence="5 6" id="KW-0472">Membrane</keyword>
<feature type="transmembrane region" description="Helical" evidence="6">
    <location>
        <begin position="176"/>
        <end position="194"/>
    </location>
</feature>
<accession>A0A813W8C5</accession>
<evidence type="ECO:0000256" key="1">
    <source>
        <dbReference type="ARBA" id="ARBA00004141"/>
    </source>
</evidence>
<feature type="transmembrane region" description="Helical" evidence="6">
    <location>
        <begin position="144"/>
        <end position="164"/>
    </location>
</feature>
<feature type="domain" description="Yip1" evidence="7">
    <location>
        <begin position="112"/>
        <end position="246"/>
    </location>
</feature>
<dbReference type="EMBL" id="CAJNOC010001263">
    <property type="protein sequence ID" value="CAF0849662.1"/>
    <property type="molecule type" value="Genomic_DNA"/>
</dbReference>
<evidence type="ECO:0000256" key="5">
    <source>
        <dbReference type="ARBA" id="ARBA00023136"/>
    </source>
</evidence>
<comment type="caution">
    <text evidence="6">Lacks conserved residue(s) required for the propagation of feature annotation.</text>
</comment>
<keyword evidence="4 6" id="KW-1133">Transmembrane helix</keyword>
<feature type="transmembrane region" description="Helical" evidence="6">
    <location>
        <begin position="232"/>
        <end position="249"/>
    </location>
</feature>
<dbReference type="GO" id="GO:0006888">
    <property type="term" value="P:endoplasmic reticulum to Golgi vesicle-mediated transport"/>
    <property type="evidence" value="ECO:0007669"/>
    <property type="project" value="InterPro"/>
</dbReference>
<dbReference type="Pfam" id="PF04893">
    <property type="entry name" value="Yip1"/>
    <property type="match status" value="1"/>
</dbReference>
<evidence type="ECO:0000256" key="3">
    <source>
        <dbReference type="ARBA" id="ARBA00022692"/>
    </source>
</evidence>
<proteinExistence type="inferred from homology"/>
<gene>
    <name evidence="8" type="ORF">OXX778_LOCUS8882</name>
</gene>
<dbReference type="InterPro" id="IPR006977">
    <property type="entry name" value="Yip1_dom"/>
</dbReference>
<comment type="caution">
    <text evidence="8">The sequence shown here is derived from an EMBL/GenBank/DDBJ whole genome shotgun (WGS) entry which is preliminary data.</text>
</comment>
<dbReference type="InterPro" id="IPR045231">
    <property type="entry name" value="Yip1/4-like"/>
</dbReference>
<evidence type="ECO:0000313" key="9">
    <source>
        <dbReference type="Proteomes" id="UP000663879"/>
    </source>
</evidence>
<dbReference type="AlphaFoldDB" id="A0A813W8C5"/>
<evidence type="ECO:0000256" key="4">
    <source>
        <dbReference type="ARBA" id="ARBA00022989"/>
    </source>
</evidence>
<sequence length="250" mass="28570">MAYNYNDNFYNANKASQLQFSEMNNTTQYYDQNTTYQVPNQNYNQAWGQQQYFYPSQNDTFKPQSGDFMQNNEFQGTDFDNEPPLLEELGINFDHIFRKTKCVLNPLAQPHESIIHDEDLAGPLVFCIAYGFSLLLMGKIHFGYIYGITALGCVSMYALLNLMSEKGVNAMCIGSTLGYCLLPMVFLSFLSSFFTMKSYAGLMISIFFILWCSLSSSKLFVNALNMSNQQLLVLYPCFLLYGIFALLNVF</sequence>
<dbReference type="GO" id="GO:0048280">
    <property type="term" value="P:vesicle fusion with Golgi apparatus"/>
    <property type="evidence" value="ECO:0007669"/>
    <property type="project" value="TreeGrafter"/>
</dbReference>
<dbReference type="GO" id="GO:0000139">
    <property type="term" value="C:Golgi membrane"/>
    <property type="evidence" value="ECO:0007669"/>
    <property type="project" value="UniProtKB-SubCell"/>
</dbReference>
<feature type="transmembrane region" description="Helical" evidence="6">
    <location>
        <begin position="200"/>
        <end position="220"/>
    </location>
</feature>
<evidence type="ECO:0000313" key="8">
    <source>
        <dbReference type="EMBL" id="CAF0849662.1"/>
    </source>
</evidence>
<comment type="subcellular location">
    <subcellularLocation>
        <location evidence="6">Golgi apparatus membrane</location>
        <topology evidence="6">Multi-pass membrane protein</topology>
    </subcellularLocation>
    <subcellularLocation>
        <location evidence="1">Membrane</location>
        <topology evidence="1">Multi-pass membrane protein</topology>
    </subcellularLocation>
</comment>
<reference evidence="8" key="1">
    <citation type="submission" date="2021-02" db="EMBL/GenBank/DDBJ databases">
        <authorList>
            <person name="Nowell W R."/>
        </authorList>
    </citation>
    <scope>NUCLEOTIDE SEQUENCE</scope>
    <source>
        <strain evidence="8">Ploen Becks lab</strain>
    </source>
</reference>
<keyword evidence="3 6" id="KW-0812">Transmembrane</keyword>
<evidence type="ECO:0000259" key="7">
    <source>
        <dbReference type="Pfam" id="PF04893"/>
    </source>
</evidence>
<keyword evidence="9" id="KW-1185">Reference proteome</keyword>
<organism evidence="8 9">
    <name type="scientific">Brachionus calyciflorus</name>
    <dbReference type="NCBI Taxonomy" id="104777"/>
    <lineage>
        <taxon>Eukaryota</taxon>
        <taxon>Metazoa</taxon>
        <taxon>Spiralia</taxon>
        <taxon>Gnathifera</taxon>
        <taxon>Rotifera</taxon>
        <taxon>Eurotatoria</taxon>
        <taxon>Monogononta</taxon>
        <taxon>Pseudotrocha</taxon>
        <taxon>Ploima</taxon>
        <taxon>Brachionidae</taxon>
        <taxon>Brachionus</taxon>
    </lineage>
</organism>
<protein>
    <recommendedName>
        <fullName evidence="6">Protein YIPF</fullName>
    </recommendedName>
</protein>
<dbReference type="Proteomes" id="UP000663879">
    <property type="component" value="Unassembled WGS sequence"/>
</dbReference>
<evidence type="ECO:0000256" key="2">
    <source>
        <dbReference type="ARBA" id="ARBA00010596"/>
    </source>
</evidence>
<dbReference type="PANTHER" id="PTHR21236:SF2">
    <property type="entry name" value="PROTEIN YIPF"/>
    <property type="match status" value="1"/>
</dbReference>
<name>A0A813W8C5_9BILA</name>
<dbReference type="PANTHER" id="PTHR21236">
    <property type="entry name" value="GOLGI MEMBRANE PROTEIN YIP1"/>
    <property type="match status" value="1"/>
</dbReference>
<dbReference type="GO" id="GO:0005802">
    <property type="term" value="C:trans-Golgi network"/>
    <property type="evidence" value="ECO:0007669"/>
    <property type="project" value="TreeGrafter"/>
</dbReference>
<comment type="similarity">
    <text evidence="2 6">Belongs to the YIP1 family.</text>
</comment>
<evidence type="ECO:0000256" key="6">
    <source>
        <dbReference type="RuleBase" id="RU361264"/>
    </source>
</evidence>
<dbReference type="OrthoDB" id="440385at2759"/>